<evidence type="ECO:0000256" key="2">
    <source>
        <dbReference type="SAM" id="MobiDB-lite"/>
    </source>
</evidence>
<dbReference type="OrthoDB" id="1924603at2759"/>
<feature type="coiled-coil region" evidence="1">
    <location>
        <begin position="247"/>
        <end position="274"/>
    </location>
</feature>
<reference evidence="3 4" key="1">
    <citation type="journal article" date="2020" name="bioRxiv">
        <title>Sequence and annotation of 42 cannabis genomes reveals extensive copy number variation in cannabinoid synthesis and pathogen resistance genes.</title>
        <authorList>
            <person name="Mckernan K.J."/>
            <person name="Helbert Y."/>
            <person name="Kane L.T."/>
            <person name="Ebling H."/>
            <person name="Zhang L."/>
            <person name="Liu B."/>
            <person name="Eaton Z."/>
            <person name="Mclaughlin S."/>
            <person name="Kingan S."/>
            <person name="Baybayan P."/>
            <person name="Concepcion G."/>
            <person name="Jordan M."/>
            <person name="Riva A."/>
            <person name="Barbazuk W."/>
            <person name="Harkins T."/>
        </authorList>
    </citation>
    <scope>NUCLEOTIDE SEQUENCE [LARGE SCALE GENOMIC DNA]</scope>
    <source>
        <strain evidence="4">cv. Jamaican Lion 4</strain>
        <tissue evidence="3">Leaf</tissue>
    </source>
</reference>
<dbReference type="EMBL" id="JAATIQ010000533">
    <property type="protein sequence ID" value="KAF4352188.1"/>
    <property type="molecule type" value="Genomic_DNA"/>
</dbReference>
<accession>A0A7J6E1D5</accession>
<feature type="region of interest" description="Disordered" evidence="2">
    <location>
        <begin position="51"/>
        <end position="76"/>
    </location>
</feature>
<feature type="region of interest" description="Disordered" evidence="2">
    <location>
        <begin position="302"/>
        <end position="354"/>
    </location>
</feature>
<dbReference type="PANTHER" id="PTHR31016:SF2">
    <property type="entry name" value="OS04G0228100 PROTEIN"/>
    <property type="match status" value="1"/>
</dbReference>
<keyword evidence="1" id="KW-0175">Coiled coil</keyword>
<keyword evidence="4" id="KW-1185">Reference proteome</keyword>
<evidence type="ECO:0000313" key="4">
    <source>
        <dbReference type="Proteomes" id="UP000583929"/>
    </source>
</evidence>
<feature type="region of interest" description="Disordered" evidence="2">
    <location>
        <begin position="131"/>
        <end position="185"/>
    </location>
</feature>
<feature type="compositionally biased region" description="Basic and acidic residues" evidence="2">
    <location>
        <begin position="61"/>
        <end position="76"/>
    </location>
</feature>
<sequence>MAASLEIPSPSHLHKESPHLLMGSPNFSPSSDRRFWSTLHGRVDALLDDHNSKISSGKLPPNHDRPIKSYKDSGRSKRLKDDSLLLMRGFDSVAHTLSQLSNHLDNALQGANDLAKPPTLTEIFHSSLKESASNKDEVVGKQENELDPNKGLKRKYETSHCSEDQEEGPRDEKEQDPKDGKLNKAKNLAVTMATKAASLAREMKLIKSDLCFMQERCSLLEEENRRLRDGFAKGIRPDEDDLVRLQLETLLAEKSRLANENANLVRENQCLNQLVEYHQLASEDFSSYEQVVQGMCLDFSSPPRLVPGDHEQSTDEDHGDSECFQTPAGKHFGFATPDLDECENHTEGAAATVP</sequence>
<evidence type="ECO:0000256" key="1">
    <source>
        <dbReference type="SAM" id="Coils"/>
    </source>
</evidence>
<organism evidence="3 4">
    <name type="scientific">Cannabis sativa</name>
    <name type="common">Hemp</name>
    <name type="synonym">Marijuana</name>
    <dbReference type="NCBI Taxonomy" id="3483"/>
    <lineage>
        <taxon>Eukaryota</taxon>
        <taxon>Viridiplantae</taxon>
        <taxon>Streptophyta</taxon>
        <taxon>Embryophyta</taxon>
        <taxon>Tracheophyta</taxon>
        <taxon>Spermatophyta</taxon>
        <taxon>Magnoliopsida</taxon>
        <taxon>eudicotyledons</taxon>
        <taxon>Gunneridae</taxon>
        <taxon>Pentapetalae</taxon>
        <taxon>rosids</taxon>
        <taxon>fabids</taxon>
        <taxon>Rosales</taxon>
        <taxon>Cannabaceae</taxon>
        <taxon>Cannabis</taxon>
    </lineage>
</organism>
<dbReference type="Proteomes" id="UP000583929">
    <property type="component" value="Unassembled WGS sequence"/>
</dbReference>
<comment type="caution">
    <text evidence="3">The sequence shown here is derived from an EMBL/GenBank/DDBJ whole genome shotgun (WGS) entry which is preliminary data.</text>
</comment>
<feature type="compositionally biased region" description="Basic and acidic residues" evidence="2">
    <location>
        <begin position="307"/>
        <end position="316"/>
    </location>
</feature>
<evidence type="ECO:0000313" key="3">
    <source>
        <dbReference type="EMBL" id="KAF4352188.1"/>
    </source>
</evidence>
<proteinExistence type="predicted"/>
<name>A0A7J6E1D5_CANSA</name>
<protein>
    <submittedName>
        <fullName evidence="3">Uncharacterized protein</fullName>
    </submittedName>
</protein>
<feature type="region of interest" description="Disordered" evidence="2">
    <location>
        <begin position="1"/>
        <end position="26"/>
    </location>
</feature>
<dbReference type="PANTHER" id="PTHR31016">
    <property type="entry name" value="OS04G0228100 PROTEIN"/>
    <property type="match status" value="1"/>
</dbReference>
<dbReference type="AlphaFoldDB" id="A0A7J6E1D5"/>
<feature type="compositionally biased region" description="Basic and acidic residues" evidence="2">
    <location>
        <begin position="132"/>
        <end position="182"/>
    </location>
</feature>
<gene>
    <name evidence="3" type="ORF">G4B88_019324</name>
</gene>